<keyword evidence="1" id="KW-1133">Transmembrane helix</keyword>
<gene>
    <name evidence="2" type="ORF">C8E03_108195</name>
</gene>
<dbReference type="RefSeq" id="WP_110291462.1">
    <property type="nucleotide sequence ID" value="NZ_QICS01000008.1"/>
</dbReference>
<feature type="transmembrane region" description="Helical" evidence="1">
    <location>
        <begin position="864"/>
        <end position="886"/>
    </location>
</feature>
<organism evidence="2 3">
    <name type="scientific">Lachnotalea glycerini</name>
    <dbReference type="NCBI Taxonomy" id="1763509"/>
    <lineage>
        <taxon>Bacteria</taxon>
        <taxon>Bacillati</taxon>
        <taxon>Bacillota</taxon>
        <taxon>Clostridia</taxon>
        <taxon>Lachnospirales</taxon>
        <taxon>Lachnospiraceae</taxon>
        <taxon>Lachnotalea</taxon>
    </lineage>
</organism>
<protein>
    <submittedName>
        <fullName evidence="2">Phage-related protein</fullName>
    </submittedName>
</protein>
<evidence type="ECO:0000256" key="1">
    <source>
        <dbReference type="SAM" id="Phobius"/>
    </source>
</evidence>
<feature type="transmembrane region" description="Helical" evidence="1">
    <location>
        <begin position="831"/>
        <end position="852"/>
    </location>
</feature>
<name>A0A318EME6_9FIRM</name>
<keyword evidence="1" id="KW-0812">Transmembrane</keyword>
<evidence type="ECO:0000313" key="2">
    <source>
        <dbReference type="EMBL" id="PXV88468.1"/>
    </source>
</evidence>
<proteinExistence type="predicted"/>
<feature type="transmembrane region" description="Helical" evidence="1">
    <location>
        <begin position="732"/>
        <end position="756"/>
    </location>
</feature>
<sequence>MAEVDRLEVAVEAQATKASQQLDKLISKLNSVSGALSGINASGLTGLANGVQRLSTSMQSMNNVKTSDFTRLASNITKLGNINTANLNNAASAMSQISRAFNNVGNVSSNAVKIGELSKNISKLGNKSVTNAIANIPRLSTALNDMMTQLSRTPRVSNNLIRLTEALSRLTNQGSRVDSATNSIRSSLNGYVNYSNRATKSTLSLAAAIGTLYAKYWLLVRAVRAFMKIVESSMDYIETLNYFDVTVDKIGNDAISSWKQSGYDSAQAYYDSFRNRMTDLTSKMTGFQVNKDGTTTELDIKNLSLDVNEILNYQATFAQMTDSMGLLEDTTINVSNALTMLGADWSSLKNIDMDTAMNKFASALTGQIRPVRELGIDISQTTLETYALKYGISDAVSEMSQAAKVQLRLLAILDQSKVAMGDIANTINQPANQLRVLKQNFSNLARIIGNMFLPIVAKILPYINGLVIALRRLFTWISGLMGIDITGLSSSIGDSALDIEDASDSTDDLTDGLTDATKQAEKLKNITTSIDELNIATQDTTSDSGSNSGTTGTSSGYGVLDDAITAALAEYQAIWDEAFANMESKAEDIADKIQAAFKKIYDIAEPTRLAVKKLWDEGLSLLANFTWKALEDFWNEFLVPIGKWTLGVGLPMFIDAINNFLLKINWSAINSALKNFWQALEPFAEKVGEGLIRFFSDLLSFGADFINAVVPGGLNGIAGALKKISPEQAEKIGYALGIIATALIGFKTIGTIAIGIESLAKVVAGSKIATGFLIFKDALLAVGGAIGGFLINIAKMLGVGKLLSGFTPFATLQTDMALSGASLPALFKTLILTPITTFFTVTLPTAFTSLAASLGSAFGLAGSAAIVAGGAAIVATVVAAVAAIVYTATHWDEIKEFWTKKVPNWWKNSVIPFFQKLPGQIADFFKSLPSKLGYALGFATGTVVKWVAELIKTVATKVPQVINNVVSFFAEMPARIGKWFTSTITSFVAFASSLVETVKTNFPVVVDSILSFFINLPENFLEFGKNIIQGLWSGIKGAIDSFMSSISDFIDGFVQGFKDALGIHSPSTAFAEIGGYIIAGLLSGIENAWTGFATFVGGLPQKAVDAFGNIKTLFVTKGNDIINGIKDGWNNLSVGFAIWLGQKRESVVTNFGSYWNSFVTKGNDIINGIKKGWNDLSSGFATWLSQMREKVVSWFGSFYNSFISKGNDIINGIKKGWDNLSSSFSGWLSDRKENVVSWFGDLKSKFVNKGTDIVSGIKKGWNDNWSNFKEWLNGLPSKIISPFSNMYNEGKKIVTNFINGLKSAKLPTFHINWSTSTKSFFGLDIDIPIPNISFYKDGGFPNMGEAFIARENGPEMVGRIGNKSAVANNDQITTAITNAVVQGMKNASSGGTSDDLLREQNELLRRILAKDTNVSLNGRKVNEELESVKKSNGFSFAT</sequence>
<feature type="transmembrane region" description="Helical" evidence="1">
    <location>
        <begin position="768"/>
        <end position="794"/>
    </location>
</feature>
<keyword evidence="1" id="KW-0472">Membrane</keyword>
<dbReference type="Gene3D" id="1.20.120.20">
    <property type="entry name" value="Apolipoprotein"/>
    <property type="match status" value="1"/>
</dbReference>
<reference evidence="2 3" key="1">
    <citation type="submission" date="2018-05" db="EMBL/GenBank/DDBJ databases">
        <title>Genomic Encyclopedia of Type Strains, Phase IV (KMG-IV): sequencing the most valuable type-strain genomes for metagenomic binning, comparative biology and taxonomic classification.</title>
        <authorList>
            <person name="Goeker M."/>
        </authorList>
    </citation>
    <scope>NUCLEOTIDE SEQUENCE [LARGE SCALE GENOMIC DNA]</scope>
    <source>
        <strain evidence="2 3">DSM 28816</strain>
    </source>
</reference>
<evidence type="ECO:0000313" key="3">
    <source>
        <dbReference type="Proteomes" id="UP000247523"/>
    </source>
</evidence>
<dbReference type="Proteomes" id="UP000247523">
    <property type="component" value="Unassembled WGS sequence"/>
</dbReference>
<accession>A0A318EME6</accession>
<dbReference type="EMBL" id="QICS01000008">
    <property type="protein sequence ID" value="PXV88468.1"/>
    <property type="molecule type" value="Genomic_DNA"/>
</dbReference>
<comment type="caution">
    <text evidence="2">The sequence shown here is derived from an EMBL/GenBank/DDBJ whole genome shotgun (WGS) entry which is preliminary data.</text>
</comment>